<proteinExistence type="predicted"/>
<dbReference type="RefSeq" id="WP_278917245.1">
    <property type="nucleotide sequence ID" value="NZ_DYTS01000223.1"/>
</dbReference>
<sequence>MIEIHKEKAGFFSENSRYEEIDLKTVLEHRFAAGQGVVTLSASMTDEQILTLIKGACTWSKGKAFQVIPPRVELSGTDASKPFTFIMDEGYRVGNPHQRSGDSD</sequence>
<organism evidence="1 2">
    <name type="scientific">Pseudomonas lactis</name>
    <dbReference type="NCBI Taxonomy" id="1615674"/>
    <lineage>
        <taxon>Bacteria</taxon>
        <taxon>Pseudomonadati</taxon>
        <taxon>Pseudomonadota</taxon>
        <taxon>Gammaproteobacteria</taxon>
        <taxon>Pseudomonadales</taxon>
        <taxon>Pseudomonadaceae</taxon>
        <taxon>Pseudomonas</taxon>
    </lineage>
</organism>
<reference evidence="1" key="1">
    <citation type="journal article" date="2021" name="PeerJ">
        <title>Extensive microbial diversity within the chicken gut microbiome revealed by metagenomics and culture.</title>
        <authorList>
            <person name="Gilroy R."/>
            <person name="Ravi A."/>
            <person name="Getino M."/>
            <person name="Pursley I."/>
            <person name="Horton D.L."/>
            <person name="Alikhan N.F."/>
            <person name="Baker D."/>
            <person name="Gharbi K."/>
            <person name="Hall N."/>
            <person name="Watson M."/>
            <person name="Adriaenssens E.M."/>
            <person name="Foster-Nyarko E."/>
            <person name="Jarju S."/>
            <person name="Secka A."/>
            <person name="Antonio M."/>
            <person name="Oren A."/>
            <person name="Chaudhuri R.R."/>
            <person name="La Ragione R."/>
            <person name="Hildebrand F."/>
            <person name="Pallen M.J."/>
        </authorList>
    </citation>
    <scope>NUCLEOTIDE SEQUENCE</scope>
    <source>
        <strain evidence="1">ChiSjej2B20-17149</strain>
    </source>
</reference>
<dbReference type="AlphaFoldDB" id="A0A921NGY7"/>
<gene>
    <name evidence="1" type="ORF">K8W20_12270</name>
</gene>
<name>A0A921NGY7_9PSED</name>
<comment type="caution">
    <text evidence="1">The sequence shown here is derived from an EMBL/GenBank/DDBJ whole genome shotgun (WGS) entry which is preliminary data.</text>
</comment>
<protein>
    <submittedName>
        <fullName evidence="1">Uncharacterized protein</fullName>
    </submittedName>
</protein>
<accession>A0A921NGY7</accession>
<dbReference type="EMBL" id="DYTS01000223">
    <property type="protein sequence ID" value="HJH19477.1"/>
    <property type="molecule type" value="Genomic_DNA"/>
</dbReference>
<evidence type="ECO:0000313" key="2">
    <source>
        <dbReference type="Proteomes" id="UP000752172"/>
    </source>
</evidence>
<dbReference type="Proteomes" id="UP000752172">
    <property type="component" value="Unassembled WGS sequence"/>
</dbReference>
<reference evidence="1" key="2">
    <citation type="submission" date="2021-09" db="EMBL/GenBank/DDBJ databases">
        <authorList>
            <person name="Gilroy R."/>
        </authorList>
    </citation>
    <scope>NUCLEOTIDE SEQUENCE</scope>
    <source>
        <strain evidence="1">ChiSjej2B20-17149</strain>
    </source>
</reference>
<evidence type="ECO:0000313" key="1">
    <source>
        <dbReference type="EMBL" id="HJH19477.1"/>
    </source>
</evidence>